<organism evidence="2 3">
    <name type="scientific">Rhynchophorus ferrugineus</name>
    <name type="common">Red palm weevil</name>
    <name type="synonym">Curculio ferrugineus</name>
    <dbReference type="NCBI Taxonomy" id="354439"/>
    <lineage>
        <taxon>Eukaryota</taxon>
        <taxon>Metazoa</taxon>
        <taxon>Ecdysozoa</taxon>
        <taxon>Arthropoda</taxon>
        <taxon>Hexapoda</taxon>
        <taxon>Insecta</taxon>
        <taxon>Pterygota</taxon>
        <taxon>Neoptera</taxon>
        <taxon>Endopterygota</taxon>
        <taxon>Coleoptera</taxon>
        <taxon>Polyphaga</taxon>
        <taxon>Cucujiformia</taxon>
        <taxon>Curculionidae</taxon>
        <taxon>Dryophthorinae</taxon>
        <taxon>Rhynchophorus</taxon>
    </lineage>
</organism>
<name>A0A834I007_RHYFE</name>
<dbReference type="OrthoDB" id="6735200at2759"/>
<keyword evidence="1" id="KW-0175">Coiled coil</keyword>
<dbReference type="AlphaFoldDB" id="A0A834I007"/>
<dbReference type="EMBL" id="JAACXV010014200">
    <property type="protein sequence ID" value="KAF7269646.1"/>
    <property type="molecule type" value="Genomic_DNA"/>
</dbReference>
<feature type="coiled-coil region" evidence="1">
    <location>
        <begin position="110"/>
        <end position="234"/>
    </location>
</feature>
<evidence type="ECO:0000313" key="2">
    <source>
        <dbReference type="EMBL" id="KAF7269646.1"/>
    </source>
</evidence>
<feature type="coiled-coil region" evidence="1">
    <location>
        <begin position="269"/>
        <end position="376"/>
    </location>
</feature>
<reference evidence="2" key="1">
    <citation type="submission" date="2020-08" db="EMBL/GenBank/DDBJ databases">
        <title>Genome sequencing and assembly of the red palm weevil Rhynchophorus ferrugineus.</title>
        <authorList>
            <person name="Dias G.B."/>
            <person name="Bergman C.M."/>
            <person name="Manee M."/>
        </authorList>
    </citation>
    <scope>NUCLEOTIDE SEQUENCE</scope>
    <source>
        <strain evidence="2">AA-2017</strain>
        <tissue evidence="2">Whole larva</tissue>
    </source>
</reference>
<dbReference type="Proteomes" id="UP000625711">
    <property type="component" value="Unassembled WGS sequence"/>
</dbReference>
<evidence type="ECO:0000256" key="1">
    <source>
        <dbReference type="SAM" id="Coils"/>
    </source>
</evidence>
<keyword evidence="3" id="KW-1185">Reference proteome</keyword>
<comment type="caution">
    <text evidence="2">The sequence shown here is derived from an EMBL/GenBank/DDBJ whole genome shotgun (WGS) entry which is preliminary data.</text>
</comment>
<gene>
    <name evidence="2" type="ORF">GWI33_017328</name>
</gene>
<accession>A0A834I007</accession>
<proteinExistence type="predicted"/>
<evidence type="ECO:0000313" key="3">
    <source>
        <dbReference type="Proteomes" id="UP000625711"/>
    </source>
</evidence>
<sequence length="397" mass="47724">MPPKKKKPVLQDEFVQKTVDFVMKRWPEMNITVNMIKNPTREFVLKFYSDCVDELEDTIAEAILMNMDFKLGDLYQFDPFRLNILIHILTHFLYFTSNIKNEAVNICDKVFDGKQQLKDMEENQEQLKELKIQKQMELRDIQDWNKELQRISATITPAYEKTMDLIEKSEENCKHKIFEIEKLKEELRISEEEIQKLEKVEQDLRAQVITESEYKMLKDKLDSLKIEESNLEDIDLNNFLFEQNKQIEHLQICDAKLEQLQLSEDIYKLSEFRKQLQNEQHNLQHILNLHNNEKDELKNKQLSLDNENSTKEAMKMQLNELQMMVDEIKAQETELIRRKEQMDTESSEVMERILKLKKLKENQNVLRADIREKYNAICEIQDRTLNKFRHFVTKKTR</sequence>
<protein>
    <submittedName>
        <fullName evidence="2">Uncharacterized protein</fullName>
    </submittedName>
</protein>